<dbReference type="AlphaFoldDB" id="A0A0G0X8R4"/>
<dbReference type="EMBL" id="LCCA01000043">
    <property type="protein sequence ID" value="KKS20777.1"/>
    <property type="molecule type" value="Genomic_DNA"/>
</dbReference>
<name>A0A0G0X8R4_UNCKA</name>
<evidence type="ECO:0000313" key="1">
    <source>
        <dbReference type="EMBL" id="KKS20777.1"/>
    </source>
</evidence>
<comment type="caution">
    <text evidence="1">The sequence shown here is derived from an EMBL/GenBank/DDBJ whole genome shotgun (WGS) entry which is preliminary data.</text>
</comment>
<organism evidence="1 2">
    <name type="scientific">candidate division WWE3 bacterium GW2011_GWA1_41_8</name>
    <dbReference type="NCBI Taxonomy" id="1619103"/>
    <lineage>
        <taxon>Bacteria</taxon>
        <taxon>Katanobacteria</taxon>
    </lineage>
</organism>
<dbReference type="Proteomes" id="UP000034920">
    <property type="component" value="Unassembled WGS sequence"/>
</dbReference>
<evidence type="ECO:0000313" key="2">
    <source>
        <dbReference type="Proteomes" id="UP000034920"/>
    </source>
</evidence>
<reference evidence="1 2" key="1">
    <citation type="journal article" date="2015" name="Nature">
        <title>rRNA introns, odd ribosomes, and small enigmatic genomes across a large radiation of phyla.</title>
        <authorList>
            <person name="Brown C.T."/>
            <person name="Hug L.A."/>
            <person name="Thomas B.C."/>
            <person name="Sharon I."/>
            <person name="Castelle C.J."/>
            <person name="Singh A."/>
            <person name="Wilkins M.J."/>
            <person name="Williams K.H."/>
            <person name="Banfield J.F."/>
        </authorList>
    </citation>
    <scope>NUCLEOTIDE SEQUENCE [LARGE SCALE GENOMIC DNA]</scope>
</reference>
<proteinExistence type="predicted"/>
<gene>
    <name evidence="1" type="ORF">UU80_C0043G0003</name>
</gene>
<accession>A0A0G0X8R4</accession>
<protein>
    <submittedName>
        <fullName evidence="1">Uncharacterized protein</fullName>
    </submittedName>
</protein>
<sequence length="87" mass="9410">MLSVWLGPNTIFLSVGTAVETPEVFPLKELPVMIISVAVTKRIPYPPLSTIVLPVIVKSLAVSSTSIPSPEQLYNVLLVIVLTLEIL</sequence>